<evidence type="ECO:0000313" key="2">
    <source>
        <dbReference type="EMBL" id="WMV58022.1"/>
    </source>
</evidence>
<organism evidence="2 3">
    <name type="scientific">Solanum verrucosum</name>
    <dbReference type="NCBI Taxonomy" id="315347"/>
    <lineage>
        <taxon>Eukaryota</taxon>
        <taxon>Viridiplantae</taxon>
        <taxon>Streptophyta</taxon>
        <taxon>Embryophyta</taxon>
        <taxon>Tracheophyta</taxon>
        <taxon>Spermatophyta</taxon>
        <taxon>Magnoliopsida</taxon>
        <taxon>eudicotyledons</taxon>
        <taxon>Gunneridae</taxon>
        <taxon>Pentapetalae</taxon>
        <taxon>asterids</taxon>
        <taxon>lamiids</taxon>
        <taxon>Solanales</taxon>
        <taxon>Solanaceae</taxon>
        <taxon>Solanoideae</taxon>
        <taxon>Solaneae</taxon>
        <taxon>Solanum</taxon>
    </lineage>
</organism>
<accession>A0AAF0ZZ32</accession>
<evidence type="ECO:0000313" key="3">
    <source>
        <dbReference type="Proteomes" id="UP001234989"/>
    </source>
</evidence>
<evidence type="ECO:0008006" key="4">
    <source>
        <dbReference type="Google" id="ProtNLM"/>
    </source>
</evidence>
<reference evidence="2" key="1">
    <citation type="submission" date="2023-08" db="EMBL/GenBank/DDBJ databases">
        <title>A de novo genome assembly of Solanum verrucosum Schlechtendal, a Mexican diploid species geographically isolated from the other diploid A-genome species in potato relatives.</title>
        <authorList>
            <person name="Hosaka K."/>
        </authorList>
    </citation>
    <scope>NUCLEOTIDE SEQUENCE</scope>
    <source>
        <tissue evidence="2">Young leaves</tissue>
    </source>
</reference>
<dbReference type="Proteomes" id="UP001234989">
    <property type="component" value="Chromosome 12"/>
</dbReference>
<name>A0AAF0ZZ32_SOLVR</name>
<protein>
    <recommendedName>
        <fullName evidence="4">Gag-pol polyprotein</fullName>
    </recommendedName>
</protein>
<proteinExistence type="predicted"/>
<feature type="region of interest" description="Disordered" evidence="1">
    <location>
        <begin position="48"/>
        <end position="69"/>
    </location>
</feature>
<keyword evidence="3" id="KW-1185">Reference proteome</keyword>
<sequence>MVANMRSRMSPFVAGLSRLSSKEGKTAMFIGDINIARFMIYVQQVEEEKLEDREESRNKKVKTGNESRQ</sequence>
<dbReference type="AlphaFoldDB" id="A0AAF0ZZ32"/>
<gene>
    <name evidence="2" type="ORF">MTR67_051407</name>
</gene>
<dbReference type="EMBL" id="CP133623">
    <property type="protein sequence ID" value="WMV58022.1"/>
    <property type="molecule type" value="Genomic_DNA"/>
</dbReference>
<evidence type="ECO:0000256" key="1">
    <source>
        <dbReference type="SAM" id="MobiDB-lite"/>
    </source>
</evidence>